<protein>
    <submittedName>
        <fullName evidence="7">Arylsulfatase</fullName>
        <ecNumber evidence="7">3.1.6.1</ecNumber>
    </submittedName>
</protein>
<dbReference type="PROSITE" id="PS00149">
    <property type="entry name" value="SULFATASE_2"/>
    <property type="match status" value="1"/>
</dbReference>
<evidence type="ECO:0000313" key="7">
    <source>
        <dbReference type="EMBL" id="NNJ26500.1"/>
    </source>
</evidence>
<dbReference type="Pfam" id="PF00884">
    <property type="entry name" value="Sulfatase"/>
    <property type="match status" value="1"/>
</dbReference>
<dbReference type="EMBL" id="WTPX01000081">
    <property type="protein sequence ID" value="NNJ26500.1"/>
    <property type="molecule type" value="Genomic_DNA"/>
</dbReference>
<dbReference type="Gene3D" id="3.30.1120.10">
    <property type="match status" value="1"/>
</dbReference>
<keyword evidence="3 7" id="KW-0378">Hydrolase</keyword>
<comment type="similarity">
    <text evidence="1">Belongs to the sulfatase family.</text>
</comment>
<evidence type="ECO:0000313" key="8">
    <source>
        <dbReference type="Proteomes" id="UP000609651"/>
    </source>
</evidence>
<proteinExistence type="inferred from homology"/>
<organism evidence="7 8">
    <name type="scientific">Alienimonas chondri</name>
    <dbReference type="NCBI Taxonomy" id="2681879"/>
    <lineage>
        <taxon>Bacteria</taxon>
        <taxon>Pseudomonadati</taxon>
        <taxon>Planctomycetota</taxon>
        <taxon>Planctomycetia</taxon>
        <taxon>Planctomycetales</taxon>
        <taxon>Planctomycetaceae</taxon>
        <taxon>Alienimonas</taxon>
    </lineage>
</organism>
<evidence type="ECO:0000256" key="2">
    <source>
        <dbReference type="ARBA" id="ARBA00022723"/>
    </source>
</evidence>
<dbReference type="SUPFAM" id="SSF53649">
    <property type="entry name" value="Alkaline phosphatase-like"/>
    <property type="match status" value="1"/>
</dbReference>
<dbReference type="CDD" id="cd16143">
    <property type="entry name" value="ARS_like"/>
    <property type="match status" value="1"/>
</dbReference>
<evidence type="ECO:0000256" key="5">
    <source>
        <dbReference type="SAM" id="SignalP"/>
    </source>
</evidence>
<dbReference type="InterPro" id="IPR017850">
    <property type="entry name" value="Alkaline_phosphatase_core_sf"/>
</dbReference>
<keyword evidence="2" id="KW-0479">Metal-binding</keyword>
<reference evidence="7 8" key="1">
    <citation type="journal article" date="2020" name="Syst. Appl. Microbiol.">
        <title>Alienimonas chondri sp. nov., a novel planctomycete isolated from the biofilm of the red alga Chondrus crispus.</title>
        <authorList>
            <person name="Vitorino I."/>
            <person name="Albuquerque L."/>
            <person name="Wiegand S."/>
            <person name="Kallscheuer N."/>
            <person name="da Costa M.S."/>
            <person name="Lobo-da-Cunha A."/>
            <person name="Jogler C."/>
            <person name="Lage O.M."/>
        </authorList>
    </citation>
    <scope>NUCLEOTIDE SEQUENCE [LARGE SCALE GENOMIC DNA]</scope>
    <source>
        <strain evidence="7 8">LzC2</strain>
    </source>
</reference>
<dbReference type="Gene3D" id="3.40.720.10">
    <property type="entry name" value="Alkaline Phosphatase, subunit A"/>
    <property type="match status" value="1"/>
</dbReference>
<dbReference type="Proteomes" id="UP000609651">
    <property type="component" value="Unassembled WGS sequence"/>
</dbReference>
<dbReference type="InterPro" id="IPR024607">
    <property type="entry name" value="Sulfatase_CS"/>
</dbReference>
<dbReference type="PANTHER" id="PTHR42693">
    <property type="entry name" value="ARYLSULFATASE FAMILY MEMBER"/>
    <property type="match status" value="1"/>
</dbReference>
<gene>
    <name evidence="7" type="primary">atsA_26</name>
    <name evidence="7" type="ORF">LzC2_25880</name>
</gene>
<dbReference type="InterPro" id="IPR000917">
    <property type="entry name" value="Sulfatase_N"/>
</dbReference>
<keyword evidence="8" id="KW-1185">Reference proteome</keyword>
<dbReference type="GO" id="GO:0004065">
    <property type="term" value="F:arylsulfatase activity"/>
    <property type="evidence" value="ECO:0007669"/>
    <property type="project" value="UniProtKB-EC"/>
</dbReference>
<dbReference type="InterPro" id="IPR050738">
    <property type="entry name" value="Sulfatase"/>
</dbReference>
<evidence type="ECO:0000259" key="6">
    <source>
        <dbReference type="Pfam" id="PF00884"/>
    </source>
</evidence>
<feature type="domain" description="Sulfatase N-terminal" evidence="6">
    <location>
        <begin position="33"/>
        <end position="393"/>
    </location>
</feature>
<evidence type="ECO:0000256" key="1">
    <source>
        <dbReference type="ARBA" id="ARBA00008779"/>
    </source>
</evidence>
<feature type="chain" id="PRO_5047426002" evidence="5">
    <location>
        <begin position="18"/>
        <end position="521"/>
    </location>
</feature>
<dbReference type="PANTHER" id="PTHR42693:SF53">
    <property type="entry name" value="ENDO-4-O-SULFATASE"/>
    <property type="match status" value="1"/>
</dbReference>
<accession>A0ABX1VEI5</accession>
<dbReference type="RefSeq" id="WP_171187607.1">
    <property type="nucleotide sequence ID" value="NZ_WTPX01000081.1"/>
</dbReference>
<dbReference type="EC" id="3.1.6.1" evidence="7"/>
<keyword evidence="5" id="KW-0732">Signal</keyword>
<dbReference type="PROSITE" id="PS00523">
    <property type="entry name" value="SULFATASE_1"/>
    <property type="match status" value="1"/>
</dbReference>
<feature type="signal peptide" evidence="5">
    <location>
        <begin position="1"/>
        <end position="17"/>
    </location>
</feature>
<evidence type="ECO:0000256" key="3">
    <source>
        <dbReference type="ARBA" id="ARBA00022801"/>
    </source>
</evidence>
<comment type="caution">
    <text evidence="7">The sequence shown here is derived from an EMBL/GenBank/DDBJ whole genome shotgun (WGS) entry which is preliminary data.</text>
</comment>
<keyword evidence="4" id="KW-0106">Calcium</keyword>
<sequence>MLAPAILALLAPFASGAAPDAPEQAGQAAANPPNVLILYADDLGYGDLGATNPKSKIPTPNLDRLAAEGMLFTDAHSSSGICTPSRYALLTGRHHWRDFHGIVNAFGDSAFQEGQLTLATLLGSNGYDTACIGKWHLGWDWDAIRDPSVKPVGEGRGKGLPPAAFDWSKAIPGGPLAVGFDHYFGDTVINFPPYCWIEDDRVVKAPDVMKDESTWPKIKEGNWECRPGPMVSGWNPYENLPTLTEKGVDYLKNRADDDEPFFLYFAFPCPHAPIIPNDAFDGTSGAGPYGDFVHETDASVGRLLAALEESGEAENTIVVFTADNGPERYAYARDQQFDHWSAEPFRGLKRDIHEGGHHVPFIVRYPGVTKPGAKTAALTSQVDLFATLAEVTGSELPDDAAATGDAAYQDSFSLMPVLKGAATSGRDSIVHNTNANAYAFRHGDWLLIDAKTGHHSRVDPEWLKKHDTPPESGAVHLYNLADDIGQRNDLAPTMPEKVEELQAALQAARNPVPHVTAPSGE</sequence>
<name>A0ABX1VEI5_9PLAN</name>
<evidence type="ECO:0000256" key="4">
    <source>
        <dbReference type="ARBA" id="ARBA00022837"/>
    </source>
</evidence>